<dbReference type="InterPro" id="IPR023829">
    <property type="entry name" value="PGA_PgaD"/>
</dbReference>
<feature type="transmembrane region" description="Helical" evidence="1">
    <location>
        <begin position="20"/>
        <end position="48"/>
    </location>
</feature>
<dbReference type="Proteomes" id="UP000620046">
    <property type="component" value="Unassembled WGS sequence"/>
</dbReference>
<sequence>MKADFIINRPHRQQPLQRGLFAVVTIVAWTLWISLWLPVITFFAWLFGLGDAYKQLGLMHPLHAANDLSMVITIAAVCVLMMGSWSQYNRFRFAGKQRRRGNRALDIAEMAPVLSASLETAKELRARQRSVIRFGQHGEMFVDTGCD</sequence>
<proteinExistence type="predicted"/>
<evidence type="ECO:0000313" key="3">
    <source>
        <dbReference type="Proteomes" id="UP000620046"/>
    </source>
</evidence>
<dbReference type="RefSeq" id="WP_188792511.1">
    <property type="nucleotide sequence ID" value="NZ_BMJA01000001.1"/>
</dbReference>
<comment type="caution">
    <text evidence="2">The sequence shown here is derived from an EMBL/GenBank/DDBJ whole genome shotgun (WGS) entry which is preliminary data.</text>
</comment>
<dbReference type="NCBIfam" id="TIGR03940">
    <property type="entry name" value="PGA_PgaD"/>
    <property type="match status" value="1"/>
</dbReference>
<name>A0ABQ1FK16_9GAMM</name>
<evidence type="ECO:0008006" key="4">
    <source>
        <dbReference type="Google" id="ProtNLM"/>
    </source>
</evidence>
<gene>
    <name evidence="2" type="ORF">GCM10010981_03070</name>
</gene>
<accession>A0ABQ1FK16</accession>
<organism evidence="2 3">
    <name type="scientific">Dyella nitratireducens</name>
    <dbReference type="NCBI Taxonomy" id="1849580"/>
    <lineage>
        <taxon>Bacteria</taxon>
        <taxon>Pseudomonadati</taxon>
        <taxon>Pseudomonadota</taxon>
        <taxon>Gammaproteobacteria</taxon>
        <taxon>Lysobacterales</taxon>
        <taxon>Rhodanobacteraceae</taxon>
        <taxon>Dyella</taxon>
    </lineage>
</organism>
<keyword evidence="1" id="KW-0472">Membrane</keyword>
<evidence type="ECO:0000256" key="1">
    <source>
        <dbReference type="SAM" id="Phobius"/>
    </source>
</evidence>
<reference evidence="3" key="1">
    <citation type="journal article" date="2019" name="Int. J. Syst. Evol. Microbiol.">
        <title>The Global Catalogue of Microorganisms (GCM) 10K type strain sequencing project: providing services to taxonomists for standard genome sequencing and annotation.</title>
        <authorList>
            <consortium name="The Broad Institute Genomics Platform"/>
            <consortium name="The Broad Institute Genome Sequencing Center for Infectious Disease"/>
            <person name="Wu L."/>
            <person name="Ma J."/>
        </authorList>
    </citation>
    <scope>NUCLEOTIDE SEQUENCE [LARGE SCALE GENOMIC DNA]</scope>
    <source>
        <strain evidence="3">CGMCC 1.15439</strain>
    </source>
</reference>
<keyword evidence="1" id="KW-1133">Transmembrane helix</keyword>
<dbReference type="EMBL" id="BMJA01000001">
    <property type="protein sequence ID" value="GGA18619.1"/>
    <property type="molecule type" value="Genomic_DNA"/>
</dbReference>
<keyword evidence="1" id="KW-0812">Transmembrane</keyword>
<keyword evidence="3" id="KW-1185">Reference proteome</keyword>
<evidence type="ECO:0000313" key="2">
    <source>
        <dbReference type="EMBL" id="GGA18619.1"/>
    </source>
</evidence>
<protein>
    <recommendedName>
        <fullName evidence="4">Poly-beta-1,6-N-acetyl-D-glucosamine biosynthesis protein PgaD</fullName>
    </recommendedName>
</protein>
<feature type="transmembrane region" description="Helical" evidence="1">
    <location>
        <begin position="68"/>
        <end position="88"/>
    </location>
</feature>
<dbReference type="Pfam" id="PF13994">
    <property type="entry name" value="PgaD"/>
    <property type="match status" value="1"/>
</dbReference>